<keyword evidence="1" id="KW-0812">Transmembrane</keyword>
<dbReference type="STRING" id="52442.SAMN05421880_1215"/>
<sequence>MKQLALYHPTTRSIWHSKRMVSGLLLITLLAVQVKIMLEGCFVMPYLPAPQNTAEPMEGPCSEPASSTERVCLANCEYSVSKPKLVCETSLFDIIVGLPAITFVVALLVSFSPPIYYATFMPANGPPLYLLFLRLFIPLPSSHH</sequence>
<keyword evidence="1" id="KW-1133">Transmembrane helix</keyword>
<keyword evidence="4" id="KW-1185">Reference proteome</keyword>
<dbReference type="Proteomes" id="UP000601736">
    <property type="component" value="Unassembled WGS sequence"/>
</dbReference>
<organism evidence="3 4">
    <name type="scientific">Nitrosomonas nitrosa</name>
    <dbReference type="NCBI Taxonomy" id="52442"/>
    <lineage>
        <taxon>Bacteria</taxon>
        <taxon>Pseudomonadati</taxon>
        <taxon>Pseudomonadota</taxon>
        <taxon>Betaproteobacteria</taxon>
        <taxon>Nitrosomonadales</taxon>
        <taxon>Nitrosomonadaceae</taxon>
        <taxon>Nitrosomonas</taxon>
    </lineage>
</organism>
<dbReference type="EMBL" id="FOUF01000021">
    <property type="protein sequence ID" value="SFM56086.1"/>
    <property type="molecule type" value="Genomic_DNA"/>
</dbReference>
<feature type="transmembrane region" description="Helical" evidence="1">
    <location>
        <begin position="20"/>
        <end position="38"/>
    </location>
</feature>
<gene>
    <name evidence="2" type="ORF">NMYAN_10014</name>
    <name evidence="3" type="ORF">SAMN05421880_1215</name>
</gene>
<dbReference type="AlphaFoldDB" id="A0A1I4RV25"/>
<accession>A0A1I4RV25</accession>
<keyword evidence="1" id="KW-0472">Membrane</keyword>
<proteinExistence type="predicted"/>
<dbReference type="RefSeq" id="WP_090670138.1">
    <property type="nucleotide sequence ID" value="NZ_CAJNAP010000001.1"/>
</dbReference>
<evidence type="ECO:0000313" key="3">
    <source>
        <dbReference type="EMBL" id="SFM56086.1"/>
    </source>
</evidence>
<feature type="transmembrane region" description="Helical" evidence="1">
    <location>
        <begin position="91"/>
        <end position="109"/>
    </location>
</feature>
<dbReference type="EMBL" id="CAJNAP010000001">
    <property type="protein sequence ID" value="CAE6482894.1"/>
    <property type="molecule type" value="Genomic_DNA"/>
</dbReference>
<evidence type="ECO:0000313" key="4">
    <source>
        <dbReference type="Proteomes" id="UP000199561"/>
    </source>
</evidence>
<protein>
    <submittedName>
        <fullName evidence="3">Uncharacterized protein</fullName>
    </submittedName>
</protein>
<evidence type="ECO:0000313" key="2">
    <source>
        <dbReference type="EMBL" id="CAE6482894.1"/>
    </source>
</evidence>
<dbReference type="Proteomes" id="UP000199561">
    <property type="component" value="Unassembled WGS sequence"/>
</dbReference>
<reference evidence="2" key="2">
    <citation type="submission" date="2021-02" db="EMBL/GenBank/DDBJ databases">
        <authorList>
            <person name="Han P."/>
        </authorList>
    </citation>
    <scope>NUCLEOTIDE SEQUENCE</scope>
    <source>
        <strain evidence="2">Nitrosomonas nitrosa 18-3D</strain>
    </source>
</reference>
<reference evidence="3 4" key="1">
    <citation type="submission" date="2016-10" db="EMBL/GenBank/DDBJ databases">
        <authorList>
            <person name="de Groot N.N."/>
        </authorList>
    </citation>
    <scope>NUCLEOTIDE SEQUENCE [LARGE SCALE GENOMIC DNA]</scope>
    <source>
        <strain evidence="3 4">Nm146</strain>
    </source>
</reference>
<evidence type="ECO:0000256" key="1">
    <source>
        <dbReference type="SAM" id="Phobius"/>
    </source>
</evidence>
<name>A0A1I4RV25_9PROT</name>